<protein>
    <submittedName>
        <fullName evidence="1">Uncharacterized protein</fullName>
    </submittedName>
</protein>
<proteinExistence type="predicted"/>
<organism evidence="1 2">
    <name type="scientific">Dibothriocephalus latus</name>
    <name type="common">Fish tapeworm</name>
    <name type="synonym">Diphyllobothrium latum</name>
    <dbReference type="NCBI Taxonomy" id="60516"/>
    <lineage>
        <taxon>Eukaryota</taxon>
        <taxon>Metazoa</taxon>
        <taxon>Spiralia</taxon>
        <taxon>Lophotrochozoa</taxon>
        <taxon>Platyhelminthes</taxon>
        <taxon>Cestoda</taxon>
        <taxon>Eucestoda</taxon>
        <taxon>Diphyllobothriidea</taxon>
        <taxon>Diphyllobothriidae</taxon>
        <taxon>Dibothriocephalus</taxon>
    </lineage>
</organism>
<dbReference type="AlphaFoldDB" id="A0A3P7QQ29"/>
<evidence type="ECO:0000313" key="1">
    <source>
        <dbReference type="EMBL" id="VDN32109.1"/>
    </source>
</evidence>
<gene>
    <name evidence="1" type="ORF">DILT_LOCUS15905</name>
</gene>
<accession>A0A3P7QQ29</accession>
<dbReference type="Proteomes" id="UP000281553">
    <property type="component" value="Unassembled WGS sequence"/>
</dbReference>
<keyword evidence="2" id="KW-1185">Reference proteome</keyword>
<dbReference type="EMBL" id="UYRU01081740">
    <property type="protein sequence ID" value="VDN32109.1"/>
    <property type="molecule type" value="Genomic_DNA"/>
</dbReference>
<evidence type="ECO:0000313" key="2">
    <source>
        <dbReference type="Proteomes" id="UP000281553"/>
    </source>
</evidence>
<name>A0A3P7QQ29_DIBLA</name>
<reference evidence="1 2" key="1">
    <citation type="submission" date="2018-11" db="EMBL/GenBank/DDBJ databases">
        <authorList>
            <consortium name="Pathogen Informatics"/>
        </authorList>
    </citation>
    <scope>NUCLEOTIDE SEQUENCE [LARGE SCALE GENOMIC DNA]</scope>
</reference>
<sequence>MYVVSKFQDQQQKKAPLDNFDDKGSVRLLKEPPISTAGTKPILSVTLVANGHASSHHPCPTRVSSPSNLVIVTACD</sequence>